<feature type="transmembrane region" description="Helical" evidence="6">
    <location>
        <begin position="248"/>
        <end position="272"/>
    </location>
</feature>
<evidence type="ECO:0000256" key="5">
    <source>
        <dbReference type="ARBA" id="ARBA00023136"/>
    </source>
</evidence>
<dbReference type="GO" id="GO:0015501">
    <property type="term" value="F:glutamate:sodium symporter activity"/>
    <property type="evidence" value="ECO:0007669"/>
    <property type="project" value="TreeGrafter"/>
</dbReference>
<evidence type="ECO:0000256" key="4">
    <source>
        <dbReference type="ARBA" id="ARBA00022989"/>
    </source>
</evidence>
<dbReference type="PRINTS" id="PR00173">
    <property type="entry name" value="EDTRNSPORT"/>
</dbReference>
<feature type="transmembrane region" description="Helical" evidence="6">
    <location>
        <begin position="753"/>
        <end position="774"/>
    </location>
</feature>
<dbReference type="InterPro" id="IPR050746">
    <property type="entry name" value="DAACS"/>
</dbReference>
<dbReference type="Gene3D" id="1.10.3860.10">
    <property type="entry name" value="Sodium:dicarboxylate symporter"/>
    <property type="match status" value="2"/>
</dbReference>
<dbReference type="PANTHER" id="PTHR11958">
    <property type="entry name" value="SODIUM/DICARBOXYLATE SYMPORTER-RELATED"/>
    <property type="match status" value="1"/>
</dbReference>
<dbReference type="EMBL" id="UXSR01005298">
    <property type="protein sequence ID" value="VDD80807.1"/>
    <property type="molecule type" value="Genomic_DNA"/>
</dbReference>
<evidence type="ECO:0000256" key="3">
    <source>
        <dbReference type="ARBA" id="ARBA00022692"/>
    </source>
</evidence>
<keyword evidence="8" id="KW-1185">Reference proteome</keyword>
<evidence type="ECO:0000256" key="2">
    <source>
        <dbReference type="ARBA" id="ARBA00022448"/>
    </source>
</evidence>
<proteinExistence type="predicted"/>
<evidence type="ECO:0000313" key="8">
    <source>
        <dbReference type="Proteomes" id="UP000267029"/>
    </source>
</evidence>
<dbReference type="OrthoDB" id="5877963at2759"/>
<keyword evidence="3 6" id="KW-0812">Transmembrane</keyword>
<dbReference type="PANTHER" id="PTHR11958:SF111">
    <property type="entry name" value="AMINO ACID TRANSPORTER"/>
    <property type="match status" value="1"/>
</dbReference>
<feature type="transmembrane region" description="Helical" evidence="6">
    <location>
        <begin position="919"/>
        <end position="940"/>
    </location>
</feature>
<feature type="transmembrane region" description="Helical" evidence="6">
    <location>
        <begin position="786"/>
        <end position="811"/>
    </location>
</feature>
<sequence length="997" mass="107056">MSLIIKRSDIDDETEIEVIESERPTRCKDKCFKVLRENLFMILILVGVAVGFGLGFGLRATTDSPIVQQWIELLGKIYINVLDLTILPLIASNLIIVIANLNPKEQGITSIITLVYIIGMNLLGSSIGTAASVIIQPGSGIAAETNTTTDEDPRLRSTTSDVFSDLVLNLFPDNIIGMCISQVKSRREYEPGSNGTKVIRVVGSTNSKNLIGILLVSIAFGLAARAVGSAGRPFLDFFESLCEVTIRLVRVFLLLTPGGVCFMIAGAVMGVSDIAGEFSKVGKFVLTVTAGIAVLFIMDLLIYFIIARRNPFKFLPHTIKAWFISFATTSPIVSLPEMLQGCDDYGIRPAISRFVCPIATAMKSDGPAVFISCACMFVAQMELSPVPATTVVVIWLLTSVSVLAIPHIPSASIIISITILNSAGVATKSTAYLYAIDWLLRSGGCGPSTSSQKNGAFVSKQPYDCQCFLNPIDFGTLEAIGFNSSIGISTGAKIHPSKLSHLMQFCAVTPQTMSTISVSDANAKEKPQRNKVVQCICNNRFMITIIAGVIIGFAIGFGLRELPTISEPLKVWISMPGDIYIRLLKLTILPLIASNVIIVIAKLDPKENGKISVVSFIYIVVFNILGASIGTAAAMAIGPGKFSDASGPSKPEPENTMPATTSDVFADLFLNVFPDNIVGIALQQVVTSYEYEGTNPETGEKVFKRVVGTDDGTNMIGVIFVCVTFGLAASATKERGLPFLEFFASLADVVLKLIRAFLQATPIGVCFMIAGAVIKVDDIAGSFAKLGIFVATVVVGIAVLAVLEVLIYWIFTRRNPLTPIKHMMKAWFIVFATTSAIVGVPEILEGCDEMNVRKGTSRFVAPLAATLKADGSAIFIAASGVFIAQMEGLGDNAGKIVVIWLLTCALVIAIPHIPSSSIVIIITVLSSVSVPVEQVSLLYATEWLLDRLRSGMSCASTFYCVVFTEYLTLDKGGEEDTPDFDEVMSELSEAKNLKRIS</sequence>
<feature type="transmembrane region" description="Helical" evidence="6">
    <location>
        <begin position="210"/>
        <end position="227"/>
    </location>
</feature>
<comment type="subcellular location">
    <subcellularLocation>
        <location evidence="1">Membrane</location>
        <topology evidence="1">Multi-pass membrane protein</topology>
    </subcellularLocation>
</comment>
<evidence type="ECO:0008006" key="9">
    <source>
        <dbReference type="Google" id="ProtNLM"/>
    </source>
</evidence>
<feature type="transmembrane region" description="Helical" evidence="6">
    <location>
        <begin position="111"/>
        <end position="135"/>
    </location>
</feature>
<feature type="transmembrane region" description="Helical" evidence="6">
    <location>
        <begin position="579"/>
        <end position="601"/>
    </location>
</feature>
<feature type="transmembrane region" description="Helical" evidence="6">
    <location>
        <begin position="284"/>
        <end position="306"/>
    </location>
</feature>
<name>A0A158QUW3_MESCO</name>
<reference evidence="7 8" key="1">
    <citation type="submission" date="2018-10" db="EMBL/GenBank/DDBJ databases">
        <authorList>
            <consortium name="Pathogen Informatics"/>
        </authorList>
    </citation>
    <scope>NUCLEOTIDE SEQUENCE [LARGE SCALE GENOMIC DNA]</scope>
</reference>
<organism evidence="7 8">
    <name type="scientific">Mesocestoides corti</name>
    <name type="common">Flatworm</name>
    <dbReference type="NCBI Taxonomy" id="53468"/>
    <lineage>
        <taxon>Eukaryota</taxon>
        <taxon>Metazoa</taxon>
        <taxon>Spiralia</taxon>
        <taxon>Lophotrochozoa</taxon>
        <taxon>Platyhelminthes</taxon>
        <taxon>Cestoda</taxon>
        <taxon>Eucestoda</taxon>
        <taxon>Cyclophyllidea</taxon>
        <taxon>Mesocestoididae</taxon>
        <taxon>Mesocestoides</taxon>
    </lineage>
</organism>
<keyword evidence="5 6" id="KW-0472">Membrane</keyword>
<dbReference type="InterPro" id="IPR036458">
    <property type="entry name" value="Na:dicarbo_symporter_sf"/>
</dbReference>
<feature type="transmembrane region" description="Helical" evidence="6">
    <location>
        <begin position="860"/>
        <end position="884"/>
    </location>
</feature>
<accession>A0A158QUW3</accession>
<feature type="transmembrane region" description="Helical" evidence="6">
    <location>
        <begin position="386"/>
        <end position="405"/>
    </location>
</feature>
<evidence type="ECO:0000256" key="6">
    <source>
        <dbReference type="SAM" id="Phobius"/>
    </source>
</evidence>
<keyword evidence="4 6" id="KW-1133">Transmembrane helix</keyword>
<dbReference type="GO" id="GO:0015175">
    <property type="term" value="F:neutral L-amino acid transmembrane transporter activity"/>
    <property type="evidence" value="ECO:0007669"/>
    <property type="project" value="TreeGrafter"/>
</dbReference>
<dbReference type="GO" id="GO:0005313">
    <property type="term" value="F:L-glutamate transmembrane transporter activity"/>
    <property type="evidence" value="ECO:0007669"/>
    <property type="project" value="TreeGrafter"/>
</dbReference>
<evidence type="ECO:0000256" key="1">
    <source>
        <dbReference type="ARBA" id="ARBA00004141"/>
    </source>
</evidence>
<feature type="transmembrane region" description="Helical" evidence="6">
    <location>
        <begin position="541"/>
        <end position="559"/>
    </location>
</feature>
<feature type="transmembrane region" description="Helical" evidence="6">
    <location>
        <begin position="715"/>
        <end position="732"/>
    </location>
</feature>
<dbReference type="GO" id="GO:0005886">
    <property type="term" value="C:plasma membrane"/>
    <property type="evidence" value="ECO:0007669"/>
    <property type="project" value="TreeGrafter"/>
</dbReference>
<dbReference type="Pfam" id="PF00375">
    <property type="entry name" value="SDF"/>
    <property type="match status" value="2"/>
</dbReference>
<protein>
    <recommendedName>
        <fullName evidence="9">Amino acid transporter</fullName>
    </recommendedName>
</protein>
<evidence type="ECO:0000313" key="7">
    <source>
        <dbReference type="EMBL" id="VDD80807.1"/>
    </source>
</evidence>
<feature type="transmembrane region" description="Helical" evidence="6">
    <location>
        <begin position="77"/>
        <end position="99"/>
    </location>
</feature>
<keyword evidence="2" id="KW-0813">Transport</keyword>
<dbReference type="Proteomes" id="UP000267029">
    <property type="component" value="Unassembled WGS sequence"/>
</dbReference>
<dbReference type="SUPFAM" id="SSF118215">
    <property type="entry name" value="Proton glutamate symport protein"/>
    <property type="match status" value="2"/>
</dbReference>
<dbReference type="STRING" id="53468.A0A158QUW3"/>
<feature type="transmembrane region" description="Helical" evidence="6">
    <location>
        <begin position="896"/>
        <end position="913"/>
    </location>
</feature>
<dbReference type="AlphaFoldDB" id="A0A158QUW3"/>
<feature type="transmembrane region" description="Helical" evidence="6">
    <location>
        <begin position="411"/>
        <end position="434"/>
    </location>
</feature>
<gene>
    <name evidence="7" type="ORF">MCOS_LOCUS6810</name>
</gene>
<dbReference type="InterPro" id="IPR001991">
    <property type="entry name" value="Na-dicarboxylate_symporter"/>
</dbReference>
<feature type="transmembrane region" description="Helical" evidence="6">
    <location>
        <begin position="613"/>
        <end position="637"/>
    </location>
</feature>
<feature type="transmembrane region" description="Helical" evidence="6">
    <location>
        <begin position="38"/>
        <end position="57"/>
    </location>
</feature>
<feature type="transmembrane region" description="Helical" evidence="6">
    <location>
        <begin position="823"/>
        <end position="840"/>
    </location>
</feature>